<evidence type="ECO:0000313" key="3">
    <source>
        <dbReference type="EMBL" id="ABS62394.1"/>
    </source>
</evidence>
<dbReference type="Proteomes" id="UP000006377">
    <property type="component" value="Chromosome"/>
</dbReference>
<dbReference type="Pfam" id="PF01541">
    <property type="entry name" value="GIY-YIG"/>
    <property type="match status" value="1"/>
</dbReference>
<evidence type="ECO:0000256" key="1">
    <source>
        <dbReference type="ARBA" id="ARBA00007435"/>
    </source>
</evidence>
<dbReference type="EMBL" id="CP000774">
    <property type="protein sequence ID" value="ABS62394.1"/>
    <property type="molecule type" value="Genomic_DNA"/>
</dbReference>
<protein>
    <submittedName>
        <fullName evidence="3">Excinuclease ABC C subunit domain protein</fullName>
    </submittedName>
</protein>
<dbReference type="AlphaFoldDB" id="A7HR61"/>
<sequence>MSYFVYILASRKHGTLYVGVTNDIARRIDEHRTGVASGFTKKYRIHQLVYAETHDDVNEAIGREKAIKEWKREWKVQLIEKANPEWDDLTASLNR</sequence>
<proteinExistence type="inferred from homology"/>
<dbReference type="InterPro" id="IPR050190">
    <property type="entry name" value="UPF0213_domain"/>
</dbReference>
<comment type="similarity">
    <text evidence="1">Belongs to the UPF0213 family.</text>
</comment>
<accession>A7HR61</accession>
<reference evidence="3 4" key="1">
    <citation type="journal article" date="2011" name="Stand. Genomic Sci.">
        <title>Complete genome sequence of Parvibaculum lavamentivorans type strain (DS-1(T)).</title>
        <authorList>
            <person name="Schleheck D."/>
            <person name="Weiss M."/>
            <person name="Pitluck S."/>
            <person name="Bruce D."/>
            <person name="Land M.L."/>
            <person name="Han S."/>
            <person name="Saunders E."/>
            <person name="Tapia R."/>
            <person name="Detter C."/>
            <person name="Brettin T."/>
            <person name="Han J."/>
            <person name="Woyke T."/>
            <person name="Goodwin L."/>
            <person name="Pennacchio L."/>
            <person name="Nolan M."/>
            <person name="Cook A.M."/>
            <person name="Kjelleberg S."/>
            <person name="Thomas T."/>
        </authorList>
    </citation>
    <scope>NUCLEOTIDE SEQUENCE [LARGE SCALE GENOMIC DNA]</scope>
    <source>
        <strain evidence="4">DS-1 / DSM 13023 / NCIMB 13966</strain>
    </source>
</reference>
<keyword evidence="4" id="KW-1185">Reference proteome</keyword>
<dbReference type="SUPFAM" id="SSF82771">
    <property type="entry name" value="GIY-YIG endonuclease"/>
    <property type="match status" value="1"/>
</dbReference>
<name>A7HR61_PARL1</name>
<dbReference type="KEGG" id="pla:Plav_0771"/>
<dbReference type="STRING" id="402881.Plav_0771"/>
<dbReference type="InterPro" id="IPR035901">
    <property type="entry name" value="GIY-YIG_endonuc_sf"/>
</dbReference>
<organism evidence="3 4">
    <name type="scientific">Parvibaculum lavamentivorans (strain DS-1 / DSM 13023 / NCIMB 13966)</name>
    <dbReference type="NCBI Taxonomy" id="402881"/>
    <lineage>
        <taxon>Bacteria</taxon>
        <taxon>Pseudomonadati</taxon>
        <taxon>Pseudomonadota</taxon>
        <taxon>Alphaproteobacteria</taxon>
        <taxon>Hyphomicrobiales</taxon>
        <taxon>Parvibaculaceae</taxon>
        <taxon>Parvibaculum</taxon>
    </lineage>
</organism>
<dbReference type="HOGENOM" id="CLU_135650_3_1_5"/>
<evidence type="ECO:0000259" key="2">
    <source>
        <dbReference type="PROSITE" id="PS50164"/>
    </source>
</evidence>
<dbReference type="RefSeq" id="WP_012109644.1">
    <property type="nucleotide sequence ID" value="NC_009719.1"/>
</dbReference>
<evidence type="ECO:0000313" key="4">
    <source>
        <dbReference type="Proteomes" id="UP000006377"/>
    </source>
</evidence>
<dbReference type="InterPro" id="IPR000305">
    <property type="entry name" value="GIY-YIG_endonuc"/>
</dbReference>
<dbReference type="PROSITE" id="PS50164">
    <property type="entry name" value="GIY_YIG"/>
    <property type="match status" value="1"/>
</dbReference>
<dbReference type="SMART" id="SM00465">
    <property type="entry name" value="GIYc"/>
    <property type="match status" value="1"/>
</dbReference>
<dbReference type="Gene3D" id="3.40.1440.10">
    <property type="entry name" value="GIY-YIG endonuclease"/>
    <property type="match status" value="1"/>
</dbReference>
<dbReference type="CDD" id="cd10448">
    <property type="entry name" value="GIY-YIG_unchar_3"/>
    <property type="match status" value="1"/>
</dbReference>
<dbReference type="OrthoDB" id="287318at2"/>
<dbReference type="eggNOG" id="COG2827">
    <property type="taxonomic scope" value="Bacteria"/>
</dbReference>
<gene>
    <name evidence="3" type="ordered locus">Plav_0771</name>
</gene>
<feature type="domain" description="GIY-YIG" evidence="2">
    <location>
        <begin position="1"/>
        <end position="77"/>
    </location>
</feature>
<dbReference type="PANTHER" id="PTHR34477">
    <property type="entry name" value="UPF0213 PROTEIN YHBQ"/>
    <property type="match status" value="1"/>
</dbReference>
<dbReference type="PANTHER" id="PTHR34477:SF5">
    <property type="entry name" value="BSL5627 PROTEIN"/>
    <property type="match status" value="1"/>
</dbReference>